<keyword evidence="2" id="KW-0472">Membrane</keyword>
<reference evidence="3" key="1">
    <citation type="submission" date="2023-06" db="EMBL/GenBank/DDBJ databases">
        <authorList>
            <consortium name="Lawrence Berkeley National Laboratory"/>
            <person name="Ahrendt S."/>
            <person name="Sahu N."/>
            <person name="Indic B."/>
            <person name="Wong-Bajracharya J."/>
            <person name="Merenyi Z."/>
            <person name="Ke H.-M."/>
            <person name="Monk M."/>
            <person name="Kocsube S."/>
            <person name="Drula E."/>
            <person name="Lipzen A."/>
            <person name="Balint B."/>
            <person name="Henrissat B."/>
            <person name="Andreopoulos B."/>
            <person name="Martin F.M."/>
            <person name="Harder C.B."/>
            <person name="Rigling D."/>
            <person name="Ford K.L."/>
            <person name="Foster G.D."/>
            <person name="Pangilinan J."/>
            <person name="Papanicolaou A."/>
            <person name="Barry K."/>
            <person name="LaButti K."/>
            <person name="Viragh M."/>
            <person name="Koriabine M."/>
            <person name="Yan M."/>
            <person name="Riley R."/>
            <person name="Champramary S."/>
            <person name="Plett K.L."/>
            <person name="Tsai I.J."/>
            <person name="Slot J."/>
            <person name="Sipos G."/>
            <person name="Plett J."/>
            <person name="Nagy L.G."/>
            <person name="Grigoriev I.V."/>
        </authorList>
    </citation>
    <scope>NUCLEOTIDE SEQUENCE</scope>
    <source>
        <strain evidence="3">FPL87.14</strain>
    </source>
</reference>
<dbReference type="EMBL" id="JAUEPT010000148">
    <property type="protein sequence ID" value="KAK0430456.1"/>
    <property type="molecule type" value="Genomic_DNA"/>
</dbReference>
<keyword evidence="2" id="KW-0812">Transmembrane</keyword>
<protein>
    <submittedName>
        <fullName evidence="3">Uncharacterized protein</fullName>
    </submittedName>
</protein>
<accession>A0AA39MD47</accession>
<keyword evidence="2" id="KW-1133">Transmembrane helix</keyword>
<dbReference type="Proteomes" id="UP001175226">
    <property type="component" value="Unassembled WGS sequence"/>
</dbReference>
<organism evidence="3 4">
    <name type="scientific">Armillaria borealis</name>
    <dbReference type="NCBI Taxonomy" id="47425"/>
    <lineage>
        <taxon>Eukaryota</taxon>
        <taxon>Fungi</taxon>
        <taxon>Dikarya</taxon>
        <taxon>Basidiomycota</taxon>
        <taxon>Agaricomycotina</taxon>
        <taxon>Agaricomycetes</taxon>
        <taxon>Agaricomycetidae</taxon>
        <taxon>Agaricales</taxon>
        <taxon>Marasmiineae</taxon>
        <taxon>Physalacriaceae</taxon>
        <taxon>Armillaria</taxon>
    </lineage>
</organism>
<name>A0AA39MD47_9AGAR</name>
<dbReference type="AlphaFoldDB" id="A0AA39MD47"/>
<sequence length="386" mass="43322">MPQNMSGQQRTSPPSPRRLISCFITSLLFVTLVPAVCITLALRIRPGGELSYVRDLNSGGLDRTNFLHADLISADISQTTMLVEWTIDWDTCDTSNCTEVNIFFDTKLIPKDERREDSPYSNNRPTDPIFVWNVTDWNLRTNGYVSEYNNPTFLTELIIYPLYDYALHTLEHSHASLVYYPFDRYKSEIFAFTEDASTNESVSLVLDSATGLIGDLKITTDVIGEDITDWEYLGPTKEAVDVIVTLQPAPLLLRLVTLMICLIMIATVVFGFRQRNEIVVVPIGTVFAFTQLRSAMPGAPDGFDFAGLLPCLVLLSISEVTMVGIYLFADPDDSSRRTFSWDELVNALHDCIQSIWNTVNDRVRHGAPDNDDIPLMSTTHETRVGA</sequence>
<evidence type="ECO:0000256" key="2">
    <source>
        <dbReference type="SAM" id="Phobius"/>
    </source>
</evidence>
<evidence type="ECO:0000313" key="4">
    <source>
        <dbReference type="Proteomes" id="UP001175226"/>
    </source>
</evidence>
<gene>
    <name evidence="3" type="ORF">EV421DRAFT_1858565</name>
</gene>
<feature type="transmembrane region" description="Helical" evidence="2">
    <location>
        <begin position="305"/>
        <end position="329"/>
    </location>
</feature>
<proteinExistence type="predicted"/>
<evidence type="ECO:0000313" key="3">
    <source>
        <dbReference type="EMBL" id="KAK0430456.1"/>
    </source>
</evidence>
<keyword evidence="4" id="KW-1185">Reference proteome</keyword>
<feature type="region of interest" description="Disordered" evidence="1">
    <location>
        <begin position="367"/>
        <end position="386"/>
    </location>
</feature>
<comment type="caution">
    <text evidence="3">The sequence shown here is derived from an EMBL/GenBank/DDBJ whole genome shotgun (WGS) entry which is preliminary data.</text>
</comment>
<feature type="transmembrane region" description="Helical" evidence="2">
    <location>
        <begin position="251"/>
        <end position="272"/>
    </location>
</feature>
<evidence type="ECO:0000256" key="1">
    <source>
        <dbReference type="SAM" id="MobiDB-lite"/>
    </source>
</evidence>
<feature type="transmembrane region" description="Helical" evidence="2">
    <location>
        <begin position="279"/>
        <end position="299"/>
    </location>
</feature>